<keyword evidence="2" id="KW-1185">Reference proteome</keyword>
<organism evidence="1 2">
    <name type="scientific">Branchiostoma lanceolatum</name>
    <name type="common">Common lancelet</name>
    <name type="synonym">Amphioxus lanceolatum</name>
    <dbReference type="NCBI Taxonomy" id="7740"/>
    <lineage>
        <taxon>Eukaryota</taxon>
        <taxon>Metazoa</taxon>
        <taxon>Chordata</taxon>
        <taxon>Cephalochordata</taxon>
        <taxon>Leptocardii</taxon>
        <taxon>Amphioxiformes</taxon>
        <taxon>Branchiostomatidae</taxon>
        <taxon>Branchiostoma</taxon>
    </lineage>
</organism>
<protein>
    <submittedName>
        <fullName evidence="1">Hypp7679 protein</fullName>
    </submittedName>
</protein>
<evidence type="ECO:0000313" key="1">
    <source>
        <dbReference type="EMBL" id="CAH1246202.1"/>
    </source>
</evidence>
<dbReference type="Proteomes" id="UP000838412">
    <property type="component" value="Chromosome 15"/>
</dbReference>
<sequence>MSGTPSTGVPMDHLCRKFSKVQQANKVCDLALQNKLDNLKKEYFRNLRKSTDRIWRLQGTDTPPNMRVKPQRMHQRSVSVQDFKLPSAYNLKSLEKELTEVEDGEGDIRMRLDVRKRRYSLPARPSTAISLQNCRYLRRSCDDEDTW</sequence>
<dbReference type="AlphaFoldDB" id="A0A8K0EAP7"/>
<dbReference type="EMBL" id="OV696700">
    <property type="protein sequence ID" value="CAH1246202.1"/>
    <property type="molecule type" value="Genomic_DNA"/>
</dbReference>
<proteinExistence type="predicted"/>
<name>A0A8K0EAP7_BRALA</name>
<reference evidence="1" key="1">
    <citation type="submission" date="2022-01" db="EMBL/GenBank/DDBJ databases">
        <authorList>
            <person name="Braso-Vives M."/>
        </authorList>
    </citation>
    <scope>NUCLEOTIDE SEQUENCE</scope>
</reference>
<accession>A0A8K0EAP7</accession>
<evidence type="ECO:0000313" key="2">
    <source>
        <dbReference type="Proteomes" id="UP000838412"/>
    </source>
</evidence>
<gene>
    <name evidence="1" type="primary">Hypp7679</name>
    <name evidence="1" type="ORF">BLAG_LOCUS8310</name>
</gene>
<dbReference type="OrthoDB" id="10308105at2759"/>